<keyword evidence="3 6" id="KW-0808">Transferase</keyword>
<keyword evidence="5" id="KW-0812">Transmembrane</keyword>
<keyword evidence="7" id="KW-1185">Reference proteome</keyword>
<dbReference type="SUPFAM" id="SSF53448">
    <property type="entry name" value="Nucleotide-diphospho-sugar transferases"/>
    <property type="match status" value="1"/>
</dbReference>
<gene>
    <name evidence="6" type="ORF">SAMN04488568_12619</name>
</gene>
<comment type="similarity">
    <text evidence="1">Belongs to the glycosyltransferase 2 family.</text>
</comment>
<evidence type="ECO:0000256" key="5">
    <source>
        <dbReference type="SAM" id="Phobius"/>
    </source>
</evidence>
<protein>
    <submittedName>
        <fullName evidence="6">Glycosyltransferase, catalytic subunit of cellulose synthase and poly-beta-1,6-N-acetylglucosamine synthase</fullName>
    </submittedName>
</protein>
<keyword evidence="2" id="KW-0328">Glycosyltransferase</keyword>
<feature type="transmembrane region" description="Helical" evidence="5">
    <location>
        <begin position="425"/>
        <end position="445"/>
    </location>
</feature>
<dbReference type="Gene3D" id="3.90.550.10">
    <property type="entry name" value="Spore Coat Polysaccharide Biosynthesis Protein SpsA, Chain A"/>
    <property type="match status" value="1"/>
</dbReference>
<feature type="transmembrane region" description="Helical" evidence="5">
    <location>
        <begin position="386"/>
        <end position="413"/>
    </location>
</feature>
<feature type="compositionally biased region" description="Low complexity" evidence="4">
    <location>
        <begin position="502"/>
        <end position="521"/>
    </location>
</feature>
<feature type="region of interest" description="Disordered" evidence="4">
    <location>
        <begin position="502"/>
        <end position="541"/>
    </location>
</feature>
<keyword evidence="5" id="KW-0472">Membrane</keyword>
<proteinExistence type="inferred from homology"/>
<dbReference type="InterPro" id="IPR029044">
    <property type="entry name" value="Nucleotide-diphossugar_trans"/>
</dbReference>
<dbReference type="OrthoDB" id="7431422at2"/>
<dbReference type="AlphaFoldDB" id="A0A1G9WND3"/>
<feature type="transmembrane region" description="Helical" evidence="5">
    <location>
        <begin position="100"/>
        <end position="120"/>
    </location>
</feature>
<feature type="transmembrane region" description="Helical" evidence="5">
    <location>
        <begin position="76"/>
        <end position="94"/>
    </location>
</feature>
<dbReference type="STRING" id="144026.SAMN04488568_12619"/>
<evidence type="ECO:0000256" key="3">
    <source>
        <dbReference type="ARBA" id="ARBA00022679"/>
    </source>
</evidence>
<evidence type="ECO:0000313" key="6">
    <source>
        <dbReference type="EMBL" id="SDM85979.1"/>
    </source>
</evidence>
<organism evidence="6 7">
    <name type="scientific">Maricaulis salignorans</name>
    <dbReference type="NCBI Taxonomy" id="144026"/>
    <lineage>
        <taxon>Bacteria</taxon>
        <taxon>Pseudomonadati</taxon>
        <taxon>Pseudomonadota</taxon>
        <taxon>Alphaproteobacteria</taxon>
        <taxon>Maricaulales</taxon>
        <taxon>Maricaulaceae</taxon>
        <taxon>Maricaulis</taxon>
    </lineage>
</organism>
<accession>A0A1G9WND3</accession>
<dbReference type="EMBL" id="FNHG01000026">
    <property type="protein sequence ID" value="SDM85979.1"/>
    <property type="molecule type" value="Genomic_DNA"/>
</dbReference>
<evidence type="ECO:0000256" key="4">
    <source>
        <dbReference type="SAM" id="MobiDB-lite"/>
    </source>
</evidence>
<evidence type="ECO:0000256" key="1">
    <source>
        <dbReference type="ARBA" id="ARBA00006739"/>
    </source>
</evidence>
<dbReference type="Pfam" id="PF13641">
    <property type="entry name" value="Glyco_tranf_2_3"/>
    <property type="match status" value="1"/>
</dbReference>
<dbReference type="PANTHER" id="PTHR43630">
    <property type="entry name" value="POLY-BETA-1,6-N-ACETYL-D-GLUCOSAMINE SYNTHASE"/>
    <property type="match status" value="1"/>
</dbReference>
<name>A0A1G9WND3_9PROT</name>
<keyword evidence="5" id="KW-1133">Transmembrane helix</keyword>
<feature type="region of interest" description="Disordered" evidence="4">
    <location>
        <begin position="1"/>
        <end position="37"/>
    </location>
</feature>
<dbReference type="GO" id="GO:0016757">
    <property type="term" value="F:glycosyltransferase activity"/>
    <property type="evidence" value="ECO:0007669"/>
    <property type="project" value="UniProtKB-KW"/>
</dbReference>
<dbReference type="PANTHER" id="PTHR43630:SF1">
    <property type="entry name" value="POLY-BETA-1,6-N-ACETYL-D-GLUCOSAMINE SYNTHASE"/>
    <property type="match status" value="1"/>
</dbReference>
<dbReference type="Proteomes" id="UP000199759">
    <property type="component" value="Unassembled WGS sequence"/>
</dbReference>
<evidence type="ECO:0000313" key="7">
    <source>
        <dbReference type="Proteomes" id="UP000199759"/>
    </source>
</evidence>
<sequence length="541" mass="58386">MAAATNAISMGDIMDDGQTGHPGSRAAAAARRSDPHGVATPDILARLWASDAAEGLARRAPDFSARTGLSISRRSALIIALCLLILTTAGWASWQVSLLTGLAGLLFACLIGLRLLACLLPPAWARRRPLPPCALPRVSVIIALYRERAVLPVLISALEAIDYPADRLEIRLALEADDHETIAAARALELDHKYRIILVPEGGPRTKPRALNYALRFCSGEIVTIHDAEDRPHPRQLRIAAESFAAAGPELACLQAPLNWFNRGECWLTRQFALEYAAHFHALLPLYARLGWPLPLGGTSNHFRTAALRRAGGWDAWNVTEDADLGFRLHALGYRCDVIAPLTLEEAPTRVWPWVCQRTRWLKGYAQTLAVHSRLADLPPRRQNRFALILTLGAALVSALAHAPLAATCLFALCAGTDANGTQLLYGGFLAAGYGTSAATAAVGMRRAGLTVRRADLLLMPLYWPLQSWAAVRALYQLATRPYFWDKTEHGISTFTDPACISPSPPHSSSSAVASQFSCSPAGAPDNRSDPNAARASSPGP</sequence>
<reference evidence="6 7" key="1">
    <citation type="submission" date="2016-10" db="EMBL/GenBank/DDBJ databases">
        <authorList>
            <person name="de Groot N.N."/>
        </authorList>
    </citation>
    <scope>NUCLEOTIDE SEQUENCE [LARGE SCALE GENOMIC DNA]</scope>
    <source>
        <strain evidence="6 7">DSM 16077</strain>
    </source>
</reference>
<evidence type="ECO:0000256" key="2">
    <source>
        <dbReference type="ARBA" id="ARBA00022676"/>
    </source>
</evidence>